<evidence type="ECO:0000313" key="2">
    <source>
        <dbReference type="Proteomes" id="UP001597497"/>
    </source>
</evidence>
<comment type="caution">
    <text evidence="1">The sequence shown here is derived from an EMBL/GenBank/DDBJ whole genome shotgun (WGS) entry which is preliminary data.</text>
</comment>
<dbReference type="NCBIfam" id="TIGR02241">
    <property type="entry name" value="conserved hypothetical phage tail region protein"/>
    <property type="match status" value="1"/>
</dbReference>
<gene>
    <name evidence="1" type="ORF">ACFSUC_16580</name>
</gene>
<proteinExistence type="predicted"/>
<reference evidence="2" key="1">
    <citation type="journal article" date="2019" name="Int. J. Syst. Evol. Microbiol.">
        <title>The Global Catalogue of Microorganisms (GCM) 10K type strain sequencing project: providing services to taxonomists for standard genome sequencing and annotation.</title>
        <authorList>
            <consortium name="The Broad Institute Genomics Platform"/>
            <consortium name="The Broad Institute Genome Sequencing Center for Infectious Disease"/>
            <person name="Wu L."/>
            <person name="Ma J."/>
        </authorList>
    </citation>
    <scope>NUCLEOTIDE SEQUENCE [LARGE SCALE GENOMIC DNA]</scope>
    <source>
        <strain evidence="2">KCTC 33676</strain>
    </source>
</reference>
<sequence>MSDWNHTYFTTYRFWVEIDGLLVGSFSEVSGLESETEYETYEEGGVNSYSHRIPKRTKYPHLVLKRGMTDCSELWDWYEEVVNGKFKRKSGSIIMEDVSGKEKCRWNFYEAYPSKWTGPSLNATSSDVSIETLELVHNGLKTIL</sequence>
<dbReference type="RefSeq" id="WP_379930748.1">
    <property type="nucleotide sequence ID" value="NZ_JBHUMM010000043.1"/>
</dbReference>
<dbReference type="EMBL" id="JBHUMM010000043">
    <property type="protein sequence ID" value="MFD2673190.1"/>
    <property type="molecule type" value="Genomic_DNA"/>
</dbReference>
<organism evidence="1 2">
    <name type="scientific">Marinicrinis sediminis</name>
    <dbReference type="NCBI Taxonomy" id="1652465"/>
    <lineage>
        <taxon>Bacteria</taxon>
        <taxon>Bacillati</taxon>
        <taxon>Bacillota</taxon>
        <taxon>Bacilli</taxon>
        <taxon>Bacillales</taxon>
        <taxon>Paenibacillaceae</taxon>
    </lineage>
</organism>
<dbReference type="PANTHER" id="PTHR38009">
    <property type="entry name" value="CONSERVED HYPOTHETICAL PHAGE TAIL PROTEIN"/>
    <property type="match status" value="1"/>
</dbReference>
<keyword evidence="2" id="KW-1185">Reference proteome</keyword>
<dbReference type="Pfam" id="PF06841">
    <property type="entry name" value="Phage_T4_gp19"/>
    <property type="match status" value="1"/>
</dbReference>
<accession>A0ABW5REL2</accession>
<dbReference type="PANTHER" id="PTHR38009:SF1">
    <property type="entry name" value="CONSERVED HYPOTHETICAL PHAGE TAIL PROTEIN"/>
    <property type="match status" value="1"/>
</dbReference>
<dbReference type="InterPro" id="IPR011747">
    <property type="entry name" value="CHP02241"/>
</dbReference>
<dbReference type="Proteomes" id="UP001597497">
    <property type="component" value="Unassembled WGS sequence"/>
</dbReference>
<evidence type="ECO:0000313" key="1">
    <source>
        <dbReference type="EMBL" id="MFD2673190.1"/>
    </source>
</evidence>
<protein>
    <submittedName>
        <fullName evidence="1">Phage tail protein</fullName>
    </submittedName>
</protein>
<name>A0ABW5REL2_9BACL</name>
<dbReference type="InterPro" id="IPR010667">
    <property type="entry name" value="Phage_T4_Gp19"/>
</dbReference>